<reference evidence="2" key="1">
    <citation type="submission" date="2016-11" db="EMBL/GenBank/DDBJ databases">
        <authorList>
            <person name="Varghese N."/>
            <person name="Submissions S."/>
        </authorList>
    </citation>
    <scope>NUCLEOTIDE SEQUENCE [LARGE SCALE GENOMIC DNA]</scope>
    <source>
        <strain evidence="2">DSM 17456</strain>
    </source>
</reference>
<dbReference type="STRING" id="1121457.SAMN02745161_0623"/>
<evidence type="ECO:0008006" key="3">
    <source>
        <dbReference type="Google" id="ProtNLM"/>
    </source>
</evidence>
<dbReference type="EMBL" id="FSRG01000003">
    <property type="protein sequence ID" value="SIN76585.1"/>
    <property type="molecule type" value="Genomic_DNA"/>
</dbReference>
<evidence type="ECO:0000313" key="2">
    <source>
        <dbReference type="Proteomes" id="UP000184694"/>
    </source>
</evidence>
<dbReference type="OrthoDB" id="5516626at2"/>
<organism evidence="1 2">
    <name type="scientific">Halodesulfovibrio marinisediminis DSM 17456</name>
    <dbReference type="NCBI Taxonomy" id="1121457"/>
    <lineage>
        <taxon>Bacteria</taxon>
        <taxon>Pseudomonadati</taxon>
        <taxon>Thermodesulfobacteriota</taxon>
        <taxon>Desulfovibrionia</taxon>
        <taxon>Desulfovibrionales</taxon>
        <taxon>Desulfovibrionaceae</taxon>
        <taxon>Halodesulfovibrio</taxon>
    </lineage>
</organism>
<accession>A0A1N6E0K8</accession>
<evidence type="ECO:0000313" key="1">
    <source>
        <dbReference type="EMBL" id="SIN76585.1"/>
    </source>
</evidence>
<proteinExistence type="predicted"/>
<sequence length="169" mass="19108">MEKREFASISLYLKGRMRLLTDKDEPSRFSGFGLSDSNLDVEELKNSHTPEAMISFLLNMNAKLDAILSHLKHDQLEMDFPSPIEVTELSGADLTIKNTLGLKEGTYLELLVFLSDFPLSVAGACGHVTRADDNTATVEFDRISAEDREKIVHHVFVEERRQIRTQRLA</sequence>
<dbReference type="Proteomes" id="UP000184694">
    <property type="component" value="Unassembled WGS sequence"/>
</dbReference>
<dbReference type="AlphaFoldDB" id="A0A1N6E0K8"/>
<dbReference type="RefSeq" id="WP_074215478.1">
    <property type="nucleotide sequence ID" value="NZ_FSRG01000003.1"/>
</dbReference>
<name>A0A1N6E0K8_9BACT</name>
<protein>
    <recommendedName>
        <fullName evidence="3">PilZ domain-containing protein</fullName>
    </recommendedName>
</protein>
<keyword evidence="2" id="KW-1185">Reference proteome</keyword>
<gene>
    <name evidence="1" type="ORF">SAMN02745161_0623</name>
</gene>